<evidence type="ECO:0000313" key="4">
    <source>
        <dbReference type="Proteomes" id="UP000277212"/>
    </source>
</evidence>
<feature type="region of interest" description="Disordered" evidence="1">
    <location>
        <begin position="30"/>
        <end position="57"/>
    </location>
</feature>
<keyword evidence="2" id="KW-0472">Membrane</keyword>
<keyword evidence="4" id="KW-1185">Reference proteome</keyword>
<evidence type="ECO:0000313" key="3">
    <source>
        <dbReference type="EMBL" id="RMJ20031.1"/>
    </source>
</evidence>
<name>A0A3M2SR33_9HYPO</name>
<comment type="caution">
    <text evidence="3">The sequence shown here is derived from an EMBL/GenBank/DDBJ whole genome shotgun (WGS) entry which is preliminary data.</text>
</comment>
<reference evidence="3 4" key="1">
    <citation type="submission" date="2017-06" db="EMBL/GenBank/DDBJ databases">
        <title>Comparative genomic analysis of Ambrosia Fusariam Clade fungi.</title>
        <authorList>
            <person name="Stajich J.E."/>
            <person name="Carrillo J."/>
            <person name="Kijimoto T."/>
            <person name="Eskalen A."/>
            <person name="O'Donnell K."/>
            <person name="Kasson M."/>
        </authorList>
    </citation>
    <scope>NUCLEOTIDE SEQUENCE [LARGE SCALE GENOMIC DNA]</scope>
    <source>
        <strain evidence="3">UCR3666</strain>
    </source>
</reference>
<dbReference type="EMBL" id="NKUJ01000002">
    <property type="protein sequence ID" value="RMJ20031.1"/>
    <property type="molecule type" value="Genomic_DNA"/>
</dbReference>
<feature type="transmembrane region" description="Helical" evidence="2">
    <location>
        <begin position="64"/>
        <end position="82"/>
    </location>
</feature>
<gene>
    <name evidence="3" type="ORF">CDV36_000266</name>
</gene>
<dbReference type="OrthoDB" id="4934395at2759"/>
<keyword evidence="2" id="KW-0812">Transmembrane</keyword>
<sequence>MSMHRASINVVRTCIRPGIGAAPLRRLQVRQQSTVSSDGDIGGLGGQQAPPPGRGGRDFIKQNWVRLGGAALIIAIGVSYMSSPPKKTESRDVKAANSTEIGMQPPTK</sequence>
<dbReference type="Proteomes" id="UP000277212">
    <property type="component" value="Unassembled WGS sequence"/>
</dbReference>
<feature type="region of interest" description="Disordered" evidence="1">
    <location>
        <begin position="82"/>
        <end position="108"/>
    </location>
</feature>
<keyword evidence="2" id="KW-1133">Transmembrane helix</keyword>
<dbReference type="AlphaFoldDB" id="A0A3M2SR33"/>
<protein>
    <submittedName>
        <fullName evidence="3">Uncharacterized protein</fullName>
    </submittedName>
</protein>
<accession>A0A3M2SR33</accession>
<evidence type="ECO:0000256" key="1">
    <source>
        <dbReference type="SAM" id="MobiDB-lite"/>
    </source>
</evidence>
<proteinExistence type="predicted"/>
<evidence type="ECO:0000256" key="2">
    <source>
        <dbReference type="SAM" id="Phobius"/>
    </source>
</evidence>
<organism evidence="3 4">
    <name type="scientific">Fusarium kuroshium</name>
    <dbReference type="NCBI Taxonomy" id="2010991"/>
    <lineage>
        <taxon>Eukaryota</taxon>
        <taxon>Fungi</taxon>
        <taxon>Dikarya</taxon>
        <taxon>Ascomycota</taxon>
        <taxon>Pezizomycotina</taxon>
        <taxon>Sordariomycetes</taxon>
        <taxon>Hypocreomycetidae</taxon>
        <taxon>Hypocreales</taxon>
        <taxon>Nectriaceae</taxon>
        <taxon>Fusarium</taxon>
        <taxon>Fusarium solani species complex</taxon>
    </lineage>
</organism>